<dbReference type="InterPro" id="IPR012312">
    <property type="entry name" value="Hemerythrin-like"/>
</dbReference>
<proteinExistence type="predicted"/>
<dbReference type="AlphaFoldDB" id="A0A379B5X2"/>
<reference evidence="2 3" key="1">
    <citation type="submission" date="2018-06" db="EMBL/GenBank/DDBJ databases">
        <authorList>
            <consortium name="Pathogen Informatics"/>
            <person name="Doyle S."/>
        </authorList>
    </citation>
    <scope>NUCLEOTIDE SEQUENCE [LARGE SCALE GENOMIC DNA]</scope>
    <source>
        <strain evidence="2 3">NCTC10699</strain>
    </source>
</reference>
<sequence>MQILEPQQFASWDDPVAMLFACHSRVKKFCHQLQILPDYVAKNGYNQAVNNDVQQIIQYFTQAAPLHHDDEEKDFFPALVNYAPQAQKDIDELERQHVILHQNWANLCVQLQELLREQRANVERELIKQFVAGYDVHIAIEEALFKLGRKHIPAPELQAMGKIMAARRQA</sequence>
<dbReference type="OrthoDB" id="9780392at2"/>
<name>A0A379B5X2_9PAST</name>
<evidence type="ECO:0000259" key="1">
    <source>
        <dbReference type="Pfam" id="PF01814"/>
    </source>
</evidence>
<dbReference type="EMBL" id="UGSS01000002">
    <property type="protein sequence ID" value="SUB33669.1"/>
    <property type="molecule type" value="Genomic_DNA"/>
</dbReference>
<dbReference type="Gene3D" id="1.20.120.520">
    <property type="entry name" value="nmb1532 protein domain like"/>
    <property type="match status" value="1"/>
</dbReference>
<accession>A0A379B5X2</accession>
<evidence type="ECO:0000313" key="2">
    <source>
        <dbReference type="EMBL" id="SUB33669.1"/>
    </source>
</evidence>
<keyword evidence="3" id="KW-1185">Reference proteome</keyword>
<organism evidence="2 3">
    <name type="scientific">[Pasteurella] mairii</name>
    <dbReference type="NCBI Taxonomy" id="757"/>
    <lineage>
        <taxon>Bacteria</taxon>
        <taxon>Pseudomonadati</taxon>
        <taxon>Pseudomonadota</taxon>
        <taxon>Gammaproteobacteria</taxon>
        <taxon>Pasteurellales</taxon>
        <taxon>Pasteurellaceae</taxon>
    </lineage>
</organism>
<protein>
    <submittedName>
        <fullName evidence="2">Uncharacterized conserved protein</fullName>
    </submittedName>
</protein>
<feature type="domain" description="Hemerythrin-like" evidence="1">
    <location>
        <begin position="15"/>
        <end position="145"/>
    </location>
</feature>
<dbReference type="Proteomes" id="UP000254280">
    <property type="component" value="Unassembled WGS sequence"/>
</dbReference>
<gene>
    <name evidence="2" type="ORF">NCTC10699_01296</name>
</gene>
<dbReference type="Pfam" id="PF01814">
    <property type="entry name" value="Hemerythrin"/>
    <property type="match status" value="1"/>
</dbReference>
<dbReference type="CDD" id="cd12108">
    <property type="entry name" value="Hr-like"/>
    <property type="match status" value="1"/>
</dbReference>
<evidence type="ECO:0000313" key="3">
    <source>
        <dbReference type="Proteomes" id="UP000254280"/>
    </source>
</evidence>